<reference evidence="2 3" key="1">
    <citation type="submission" date="2012-11" db="EMBL/GenBank/DDBJ databases">
        <title>Whole genome sequence of Acidisphaera rubrifaciens HS-AP3.</title>
        <authorList>
            <person name="Azuma Y."/>
            <person name="Higashiura N."/>
            <person name="Hirakawa H."/>
            <person name="Matsushita K."/>
        </authorList>
    </citation>
    <scope>NUCLEOTIDE SEQUENCE [LARGE SCALE GENOMIC DNA]</scope>
    <source>
        <strain evidence="2 3">HS-AP3</strain>
    </source>
</reference>
<dbReference type="Pfam" id="PF21332">
    <property type="entry name" value="AmiR_N"/>
    <property type="match status" value="1"/>
</dbReference>
<dbReference type="EMBL" id="BANB01000241">
    <property type="protein sequence ID" value="GAN77147.1"/>
    <property type="molecule type" value="Genomic_DNA"/>
</dbReference>
<dbReference type="InterPro" id="IPR036388">
    <property type="entry name" value="WH-like_DNA-bd_sf"/>
</dbReference>
<comment type="caution">
    <text evidence="2">The sequence shown here is derived from an EMBL/GenBank/DDBJ whole genome shotgun (WGS) entry which is preliminary data.</text>
</comment>
<dbReference type="SUPFAM" id="SSF52172">
    <property type="entry name" value="CheY-like"/>
    <property type="match status" value="1"/>
</dbReference>
<dbReference type="SMART" id="SM01012">
    <property type="entry name" value="ANTAR"/>
    <property type="match status" value="1"/>
</dbReference>
<dbReference type="Gene3D" id="3.40.50.2300">
    <property type="match status" value="1"/>
</dbReference>
<feature type="domain" description="ANTAR" evidence="1">
    <location>
        <begin position="127"/>
        <end position="188"/>
    </location>
</feature>
<dbReference type="GO" id="GO:0003723">
    <property type="term" value="F:RNA binding"/>
    <property type="evidence" value="ECO:0007669"/>
    <property type="project" value="InterPro"/>
</dbReference>
<sequence length="210" mass="22279">MPERPAAGTRAVADPPGILVAVPRDADGDFLVRELQRTRARVQHIWPPPATLPDGADVIFCDVAAARAGCLPWVPGEPAAALVVVAGVPADLAALRDCAPDAVLHRPFTTDAVAAALTLARSHFDYVRRLQTRIARLEETVRSIRNVERAKSILMSTRQMREDEAYKLMRSQAMSLRVPIGTVAATIVDGGAASALCAMTAREAGGDAPG</sequence>
<dbReference type="OrthoDB" id="9795002at2"/>
<organism evidence="2 3">
    <name type="scientific">Acidisphaera rubrifaciens HS-AP3</name>
    <dbReference type="NCBI Taxonomy" id="1231350"/>
    <lineage>
        <taxon>Bacteria</taxon>
        <taxon>Pseudomonadati</taxon>
        <taxon>Pseudomonadota</taxon>
        <taxon>Alphaproteobacteria</taxon>
        <taxon>Acetobacterales</taxon>
        <taxon>Acetobacteraceae</taxon>
        <taxon>Acidisphaera</taxon>
    </lineage>
</organism>
<dbReference type="Proteomes" id="UP000032680">
    <property type="component" value="Unassembled WGS sequence"/>
</dbReference>
<protein>
    <recommendedName>
        <fullName evidence="1">ANTAR domain-containing protein</fullName>
    </recommendedName>
</protein>
<keyword evidence="3" id="KW-1185">Reference proteome</keyword>
<dbReference type="Pfam" id="PF03861">
    <property type="entry name" value="ANTAR"/>
    <property type="match status" value="1"/>
</dbReference>
<evidence type="ECO:0000313" key="2">
    <source>
        <dbReference type="EMBL" id="GAN77147.1"/>
    </source>
</evidence>
<dbReference type="RefSeq" id="WP_148360462.1">
    <property type="nucleotide sequence ID" value="NZ_BANB01000241.1"/>
</dbReference>
<gene>
    <name evidence="2" type="ORF">Asru_0241_03</name>
</gene>
<evidence type="ECO:0000259" key="1">
    <source>
        <dbReference type="PROSITE" id="PS50921"/>
    </source>
</evidence>
<evidence type="ECO:0000313" key="3">
    <source>
        <dbReference type="Proteomes" id="UP000032680"/>
    </source>
</evidence>
<dbReference type="PROSITE" id="PS50921">
    <property type="entry name" value="ANTAR"/>
    <property type="match status" value="1"/>
</dbReference>
<dbReference type="Gene3D" id="1.10.10.10">
    <property type="entry name" value="Winged helix-like DNA-binding domain superfamily/Winged helix DNA-binding domain"/>
    <property type="match status" value="1"/>
</dbReference>
<dbReference type="InterPro" id="IPR011006">
    <property type="entry name" value="CheY-like_superfamily"/>
</dbReference>
<accession>A0A0D6P663</accession>
<dbReference type="PIRSF" id="PIRSF036382">
    <property type="entry name" value="RR_antiterm"/>
    <property type="match status" value="1"/>
</dbReference>
<name>A0A0D6P663_9PROT</name>
<proteinExistence type="predicted"/>
<dbReference type="InterPro" id="IPR008327">
    <property type="entry name" value="Sig_transdc_resp-reg_antiterm"/>
</dbReference>
<dbReference type="InterPro" id="IPR005561">
    <property type="entry name" value="ANTAR"/>
</dbReference>
<dbReference type="InterPro" id="IPR049021">
    <property type="entry name" value="AmiR_N"/>
</dbReference>
<dbReference type="AlphaFoldDB" id="A0A0D6P663"/>